<accession>A0ABP1RS74</accession>
<reference evidence="2 3" key="1">
    <citation type="submission" date="2024-08" db="EMBL/GenBank/DDBJ databases">
        <authorList>
            <person name="Cucini C."/>
            <person name="Frati F."/>
        </authorList>
    </citation>
    <scope>NUCLEOTIDE SEQUENCE [LARGE SCALE GENOMIC DNA]</scope>
</reference>
<evidence type="ECO:0000256" key="1">
    <source>
        <dbReference type="SAM" id="SignalP"/>
    </source>
</evidence>
<keyword evidence="3" id="KW-1185">Reference proteome</keyword>
<sequence>MLMLKFNILLALLFVSNSALKCEAALVEFFNEVNFQGSKYEVNSSTKCVNFPKDIQLEEGSVRTTECVAIYVGDDCYNDEFGFVISSEEKSLRNLLDKLVASHSSRSPIKIRSLRDCTVLEASSFANMDYYVKPYKDGVHTQFRNICDCTRLPFYDELDYQHAVYTYGNCFTFYESEDCTGDAVDKLETIQHNYLFPGRQSFKPCSPPMACGRYVEIYKYRD</sequence>
<feature type="chain" id="PRO_5046533361" evidence="1">
    <location>
        <begin position="25"/>
        <end position="222"/>
    </location>
</feature>
<gene>
    <name evidence="2" type="ORF">ODALV1_LOCUS25551</name>
</gene>
<dbReference type="EMBL" id="CAXLJM020000104">
    <property type="protein sequence ID" value="CAL8134488.1"/>
    <property type="molecule type" value="Genomic_DNA"/>
</dbReference>
<comment type="caution">
    <text evidence="2">The sequence shown here is derived from an EMBL/GenBank/DDBJ whole genome shotgun (WGS) entry which is preliminary data.</text>
</comment>
<dbReference type="Proteomes" id="UP001642540">
    <property type="component" value="Unassembled WGS sequence"/>
</dbReference>
<proteinExistence type="predicted"/>
<organism evidence="2 3">
    <name type="scientific">Orchesella dallaii</name>
    <dbReference type="NCBI Taxonomy" id="48710"/>
    <lineage>
        <taxon>Eukaryota</taxon>
        <taxon>Metazoa</taxon>
        <taxon>Ecdysozoa</taxon>
        <taxon>Arthropoda</taxon>
        <taxon>Hexapoda</taxon>
        <taxon>Collembola</taxon>
        <taxon>Entomobryomorpha</taxon>
        <taxon>Entomobryoidea</taxon>
        <taxon>Orchesellidae</taxon>
        <taxon>Orchesellinae</taxon>
        <taxon>Orchesella</taxon>
    </lineage>
</organism>
<evidence type="ECO:0000313" key="2">
    <source>
        <dbReference type="EMBL" id="CAL8134488.1"/>
    </source>
</evidence>
<keyword evidence="1" id="KW-0732">Signal</keyword>
<feature type="signal peptide" evidence="1">
    <location>
        <begin position="1"/>
        <end position="24"/>
    </location>
</feature>
<protein>
    <submittedName>
        <fullName evidence="2">Uncharacterized protein</fullName>
    </submittedName>
</protein>
<name>A0ABP1RS74_9HEXA</name>
<evidence type="ECO:0000313" key="3">
    <source>
        <dbReference type="Proteomes" id="UP001642540"/>
    </source>
</evidence>